<keyword evidence="5" id="KW-0132">Cell division</keyword>
<feature type="compositionally biased region" description="Basic residues" evidence="10">
    <location>
        <begin position="1"/>
        <end position="10"/>
    </location>
</feature>
<comment type="similarity">
    <text evidence="3">Belongs to the borealin family.</text>
</comment>
<evidence type="ECO:0000256" key="10">
    <source>
        <dbReference type="SAM" id="MobiDB-lite"/>
    </source>
</evidence>
<dbReference type="GO" id="GO:0051301">
    <property type="term" value="P:cell division"/>
    <property type="evidence" value="ECO:0007669"/>
    <property type="project" value="UniProtKB-KW"/>
</dbReference>
<dbReference type="Pfam" id="PF10444">
    <property type="entry name" value="Nbl1_Borealin_N"/>
    <property type="match status" value="1"/>
</dbReference>
<keyword evidence="13" id="KW-1185">Reference proteome</keyword>
<feature type="region of interest" description="Disordered" evidence="10">
    <location>
        <begin position="139"/>
        <end position="247"/>
    </location>
</feature>
<sequence>MAPLRTRKQKSPQPEISSFAAPFKTVTMKSPSPVRTPDKSPKRRKAAITQAQKQALIDNLRLEITERARKLRAQYSLHTQGLRSRLEIRVNRIPQALRTTNIMDLINKYSEQTNPTRPTAPVTSKHHVAGVVRPAIVHKPASNELASSVRPRGTKRPSNEMASDKENTHADHELMMPKKRVKATITASQGPVAANSRATRTASRNIAPSQVLSPKSNNSRTLPRSPFKSSGAMSPQKSYLARPTSPLKPSVPIVPIVEKPVAPSRQARGGPTAVPSAATARGRGAAAAAAAANAKHTGQARAARTARATTGKAVAAGATGRRVAAAKAVKESAVSTASTATGTGGRVLRARR</sequence>
<dbReference type="InterPro" id="IPR018851">
    <property type="entry name" value="Borealin_N"/>
</dbReference>
<dbReference type="GO" id="GO:0000775">
    <property type="term" value="C:chromosome, centromeric region"/>
    <property type="evidence" value="ECO:0007669"/>
    <property type="project" value="UniProtKB-SubCell"/>
</dbReference>
<dbReference type="Proteomes" id="UP000250140">
    <property type="component" value="Unassembled WGS sequence"/>
</dbReference>
<name>A0A8E2F1X6_9PEZI</name>
<dbReference type="GO" id="GO:0051233">
    <property type="term" value="C:spindle midzone"/>
    <property type="evidence" value="ECO:0007669"/>
    <property type="project" value="TreeGrafter"/>
</dbReference>
<dbReference type="InterPro" id="IPR018867">
    <property type="entry name" value="Cell_div_borealin"/>
</dbReference>
<evidence type="ECO:0000256" key="6">
    <source>
        <dbReference type="ARBA" id="ARBA00022776"/>
    </source>
</evidence>
<dbReference type="PANTHER" id="PTHR16040">
    <property type="entry name" value="AUSTRALIN, ISOFORM A-RELATED"/>
    <property type="match status" value="1"/>
</dbReference>
<comment type="subcellular location">
    <subcellularLocation>
        <location evidence="2">Chromosome</location>
        <location evidence="2">Centromere</location>
    </subcellularLocation>
    <subcellularLocation>
        <location evidence="1">Nucleus</location>
    </subcellularLocation>
</comment>
<proteinExistence type="inferred from homology"/>
<keyword evidence="7" id="KW-0539">Nucleus</keyword>
<keyword evidence="9" id="KW-0137">Centromere</keyword>
<dbReference type="GO" id="GO:0032133">
    <property type="term" value="C:chromosome passenger complex"/>
    <property type="evidence" value="ECO:0007669"/>
    <property type="project" value="TreeGrafter"/>
</dbReference>
<protein>
    <recommendedName>
        <fullName evidence="11">Borealin N-terminal domain-containing protein</fullName>
    </recommendedName>
</protein>
<dbReference type="AlphaFoldDB" id="A0A8E2F1X6"/>
<dbReference type="PANTHER" id="PTHR16040:SF7">
    <property type="entry name" value="AUSTRALIN, ISOFORM A-RELATED"/>
    <property type="match status" value="1"/>
</dbReference>
<evidence type="ECO:0000256" key="8">
    <source>
        <dbReference type="ARBA" id="ARBA00023306"/>
    </source>
</evidence>
<feature type="compositionally biased region" description="Polar residues" evidence="10">
    <location>
        <begin position="206"/>
        <end position="237"/>
    </location>
</feature>
<feature type="region of interest" description="Disordered" evidence="10">
    <location>
        <begin position="1"/>
        <end position="46"/>
    </location>
</feature>
<organism evidence="12 13">
    <name type="scientific">Glonium stellatum</name>
    <dbReference type="NCBI Taxonomy" id="574774"/>
    <lineage>
        <taxon>Eukaryota</taxon>
        <taxon>Fungi</taxon>
        <taxon>Dikarya</taxon>
        <taxon>Ascomycota</taxon>
        <taxon>Pezizomycotina</taxon>
        <taxon>Dothideomycetes</taxon>
        <taxon>Pleosporomycetidae</taxon>
        <taxon>Gloniales</taxon>
        <taxon>Gloniaceae</taxon>
        <taxon>Glonium</taxon>
    </lineage>
</organism>
<evidence type="ECO:0000313" key="13">
    <source>
        <dbReference type="Proteomes" id="UP000250140"/>
    </source>
</evidence>
<feature type="compositionally biased region" description="Basic and acidic residues" evidence="10">
    <location>
        <begin position="162"/>
        <end position="176"/>
    </location>
</feature>
<evidence type="ECO:0000256" key="1">
    <source>
        <dbReference type="ARBA" id="ARBA00004123"/>
    </source>
</evidence>
<evidence type="ECO:0000256" key="3">
    <source>
        <dbReference type="ARBA" id="ARBA00009914"/>
    </source>
</evidence>
<dbReference type="OrthoDB" id="2392550at2759"/>
<dbReference type="EMBL" id="KV749594">
    <property type="protein sequence ID" value="OCL08768.1"/>
    <property type="molecule type" value="Genomic_DNA"/>
</dbReference>
<evidence type="ECO:0000256" key="9">
    <source>
        <dbReference type="ARBA" id="ARBA00023328"/>
    </source>
</evidence>
<keyword evidence="6" id="KW-0498">Mitosis</keyword>
<gene>
    <name evidence="12" type="ORF">AOQ84DRAFT_354321</name>
</gene>
<evidence type="ECO:0000256" key="7">
    <source>
        <dbReference type="ARBA" id="ARBA00023242"/>
    </source>
</evidence>
<reference evidence="12 13" key="1">
    <citation type="journal article" date="2016" name="Nat. Commun.">
        <title>Ectomycorrhizal ecology is imprinted in the genome of the dominant symbiotic fungus Cenococcum geophilum.</title>
        <authorList>
            <consortium name="DOE Joint Genome Institute"/>
            <person name="Peter M."/>
            <person name="Kohler A."/>
            <person name="Ohm R.A."/>
            <person name="Kuo A."/>
            <person name="Krutzmann J."/>
            <person name="Morin E."/>
            <person name="Arend M."/>
            <person name="Barry K.W."/>
            <person name="Binder M."/>
            <person name="Choi C."/>
            <person name="Clum A."/>
            <person name="Copeland A."/>
            <person name="Grisel N."/>
            <person name="Haridas S."/>
            <person name="Kipfer T."/>
            <person name="LaButti K."/>
            <person name="Lindquist E."/>
            <person name="Lipzen A."/>
            <person name="Maire R."/>
            <person name="Meier B."/>
            <person name="Mihaltcheva S."/>
            <person name="Molinier V."/>
            <person name="Murat C."/>
            <person name="Poggeler S."/>
            <person name="Quandt C.A."/>
            <person name="Sperisen C."/>
            <person name="Tritt A."/>
            <person name="Tisserant E."/>
            <person name="Crous P.W."/>
            <person name="Henrissat B."/>
            <person name="Nehls U."/>
            <person name="Egli S."/>
            <person name="Spatafora J.W."/>
            <person name="Grigoriev I.V."/>
            <person name="Martin F.M."/>
        </authorList>
    </citation>
    <scope>NUCLEOTIDE SEQUENCE [LARGE SCALE GENOMIC DNA]</scope>
    <source>
        <strain evidence="12 13">CBS 207.34</strain>
    </source>
</reference>
<evidence type="ECO:0000259" key="11">
    <source>
        <dbReference type="Pfam" id="PF10444"/>
    </source>
</evidence>
<evidence type="ECO:0000313" key="12">
    <source>
        <dbReference type="EMBL" id="OCL08768.1"/>
    </source>
</evidence>
<accession>A0A8E2F1X6</accession>
<evidence type="ECO:0000256" key="4">
    <source>
        <dbReference type="ARBA" id="ARBA00022454"/>
    </source>
</evidence>
<keyword evidence="8" id="KW-0131">Cell cycle</keyword>
<feature type="compositionally biased region" description="Low complexity" evidence="10">
    <location>
        <begin position="193"/>
        <end position="205"/>
    </location>
</feature>
<feature type="domain" description="Borealin N-terminal" evidence="11">
    <location>
        <begin position="52"/>
        <end position="108"/>
    </location>
</feature>
<feature type="compositionally biased region" description="Low complexity" evidence="10">
    <location>
        <begin position="331"/>
        <end position="341"/>
    </location>
</feature>
<feature type="region of interest" description="Disordered" evidence="10">
    <location>
        <begin position="296"/>
        <end position="318"/>
    </location>
</feature>
<evidence type="ECO:0000256" key="2">
    <source>
        <dbReference type="ARBA" id="ARBA00004584"/>
    </source>
</evidence>
<feature type="region of interest" description="Disordered" evidence="10">
    <location>
        <begin position="331"/>
        <end position="352"/>
    </location>
</feature>
<dbReference type="GO" id="GO:0005634">
    <property type="term" value="C:nucleus"/>
    <property type="evidence" value="ECO:0007669"/>
    <property type="project" value="UniProtKB-SubCell"/>
</dbReference>
<dbReference type="GO" id="GO:0000070">
    <property type="term" value="P:mitotic sister chromatid segregation"/>
    <property type="evidence" value="ECO:0007669"/>
    <property type="project" value="TreeGrafter"/>
</dbReference>
<keyword evidence="4" id="KW-0158">Chromosome</keyword>
<evidence type="ECO:0000256" key="5">
    <source>
        <dbReference type="ARBA" id="ARBA00022618"/>
    </source>
</evidence>